<keyword evidence="5" id="KW-0393">Immunoglobulin domain</keyword>
<gene>
    <name evidence="7" type="ORF">LSH36_161g07000</name>
</gene>
<feature type="non-terminal residue" evidence="7">
    <location>
        <position position="1"/>
    </location>
</feature>
<sequence length="407" mass="45815">HASTWYVTSHFITVPHFTMLSHDKEYIVDVGAHISLGCEFYKNHFNLFDNPVQWKKSQYDEISEINILGNVKEPFDSTGRFHVTYDPSPPRHTMTLAIINMTEVDSGNYTCEVSAPSSAELGIVKYTVYVKAPVEDVYIVQGNTTTSGDVMSATAITFIENEATPVRCIARGGSPPPEMEITVGGDHYTKYFRFHSLAAMTGDVGFRTIHMTTMLITDNFRTSARDDGKRFRCRANVSGLRGVVRSALITVNYGPKVHCINSVASPGDRNIMLKCDVMARPRVTSWFWMLDDERSTLSEGEVANGCWTTVTHSGGRMQIKLYLREISYSSFKTYTLVAKNAVASQTSNVVLKQNYIEPNMRLHVSTEHRPSYVSRDVVDNGSSSCLKSFRSTLMTTFMIWHTSFMFR</sequence>
<dbReference type="SMART" id="SM00409">
    <property type="entry name" value="IG"/>
    <property type="match status" value="1"/>
</dbReference>
<dbReference type="GO" id="GO:0005886">
    <property type="term" value="C:plasma membrane"/>
    <property type="evidence" value="ECO:0007669"/>
    <property type="project" value="TreeGrafter"/>
</dbReference>
<dbReference type="PANTHER" id="PTHR11640:SF31">
    <property type="entry name" value="IRREGULAR CHIASM C-ROUGHEST PROTEIN-RELATED"/>
    <property type="match status" value="1"/>
</dbReference>
<dbReference type="SUPFAM" id="SSF48726">
    <property type="entry name" value="Immunoglobulin"/>
    <property type="match status" value="2"/>
</dbReference>
<keyword evidence="8" id="KW-1185">Reference proteome</keyword>
<evidence type="ECO:0000313" key="8">
    <source>
        <dbReference type="Proteomes" id="UP001208570"/>
    </source>
</evidence>
<accession>A0AAD9JT81</accession>
<dbReference type="GO" id="GO:0098609">
    <property type="term" value="P:cell-cell adhesion"/>
    <property type="evidence" value="ECO:0007669"/>
    <property type="project" value="TreeGrafter"/>
</dbReference>
<dbReference type="Pfam" id="PF07686">
    <property type="entry name" value="V-set"/>
    <property type="match status" value="1"/>
</dbReference>
<name>A0AAD9JT81_9ANNE</name>
<dbReference type="Proteomes" id="UP001208570">
    <property type="component" value="Unassembled WGS sequence"/>
</dbReference>
<dbReference type="InterPro" id="IPR051275">
    <property type="entry name" value="Cell_adhesion_signaling"/>
</dbReference>
<dbReference type="InterPro" id="IPR007110">
    <property type="entry name" value="Ig-like_dom"/>
</dbReference>
<dbReference type="AlphaFoldDB" id="A0AAD9JT81"/>
<organism evidence="7 8">
    <name type="scientific">Paralvinella palmiformis</name>
    <dbReference type="NCBI Taxonomy" id="53620"/>
    <lineage>
        <taxon>Eukaryota</taxon>
        <taxon>Metazoa</taxon>
        <taxon>Spiralia</taxon>
        <taxon>Lophotrochozoa</taxon>
        <taxon>Annelida</taxon>
        <taxon>Polychaeta</taxon>
        <taxon>Sedentaria</taxon>
        <taxon>Canalipalpata</taxon>
        <taxon>Terebellida</taxon>
        <taxon>Terebelliformia</taxon>
        <taxon>Alvinellidae</taxon>
        <taxon>Paralvinella</taxon>
    </lineage>
</organism>
<keyword evidence="4" id="KW-0325">Glycoprotein</keyword>
<dbReference type="InterPro" id="IPR013783">
    <property type="entry name" value="Ig-like_fold"/>
</dbReference>
<feature type="domain" description="Ig-like" evidence="6">
    <location>
        <begin position="255"/>
        <end position="352"/>
    </location>
</feature>
<evidence type="ECO:0000256" key="2">
    <source>
        <dbReference type="ARBA" id="ARBA00023136"/>
    </source>
</evidence>
<dbReference type="PANTHER" id="PTHR11640">
    <property type="entry name" value="NEPHRIN"/>
    <property type="match status" value="1"/>
</dbReference>
<keyword evidence="3" id="KW-1015">Disulfide bond</keyword>
<evidence type="ECO:0000259" key="6">
    <source>
        <dbReference type="PROSITE" id="PS50835"/>
    </source>
</evidence>
<comment type="subcellular location">
    <subcellularLocation>
        <location evidence="1">Membrane</location>
        <topology evidence="1">Single-pass type I membrane protein</topology>
    </subcellularLocation>
</comment>
<dbReference type="EMBL" id="JAODUP010000161">
    <property type="protein sequence ID" value="KAK2158959.1"/>
    <property type="molecule type" value="Genomic_DNA"/>
</dbReference>
<evidence type="ECO:0000256" key="3">
    <source>
        <dbReference type="ARBA" id="ARBA00023157"/>
    </source>
</evidence>
<dbReference type="GO" id="GO:0050839">
    <property type="term" value="F:cell adhesion molecule binding"/>
    <property type="evidence" value="ECO:0007669"/>
    <property type="project" value="TreeGrafter"/>
</dbReference>
<reference evidence="7" key="1">
    <citation type="journal article" date="2023" name="Mol. Biol. Evol.">
        <title>Third-Generation Sequencing Reveals the Adaptive Role of the Epigenome in Three Deep-Sea Polychaetes.</title>
        <authorList>
            <person name="Perez M."/>
            <person name="Aroh O."/>
            <person name="Sun Y."/>
            <person name="Lan Y."/>
            <person name="Juniper S.K."/>
            <person name="Young C.R."/>
            <person name="Angers B."/>
            <person name="Qian P.Y."/>
        </authorList>
    </citation>
    <scope>NUCLEOTIDE SEQUENCE</scope>
    <source>
        <strain evidence="7">P08H-3</strain>
    </source>
</reference>
<feature type="domain" description="Ig-like" evidence="6">
    <location>
        <begin position="15"/>
        <end position="122"/>
    </location>
</feature>
<dbReference type="InterPro" id="IPR036179">
    <property type="entry name" value="Ig-like_dom_sf"/>
</dbReference>
<comment type="caution">
    <text evidence="7">The sequence shown here is derived from an EMBL/GenBank/DDBJ whole genome shotgun (WGS) entry which is preliminary data.</text>
</comment>
<evidence type="ECO:0000256" key="1">
    <source>
        <dbReference type="ARBA" id="ARBA00004479"/>
    </source>
</evidence>
<protein>
    <recommendedName>
        <fullName evidence="6">Ig-like domain-containing protein</fullName>
    </recommendedName>
</protein>
<evidence type="ECO:0000313" key="7">
    <source>
        <dbReference type="EMBL" id="KAK2158959.1"/>
    </source>
</evidence>
<dbReference type="PROSITE" id="PS50835">
    <property type="entry name" value="IG_LIKE"/>
    <property type="match status" value="2"/>
</dbReference>
<evidence type="ECO:0000256" key="4">
    <source>
        <dbReference type="ARBA" id="ARBA00023180"/>
    </source>
</evidence>
<dbReference type="Gene3D" id="2.60.40.10">
    <property type="entry name" value="Immunoglobulins"/>
    <property type="match status" value="3"/>
</dbReference>
<dbReference type="InterPro" id="IPR013106">
    <property type="entry name" value="Ig_V-set"/>
</dbReference>
<dbReference type="GO" id="GO:0005911">
    <property type="term" value="C:cell-cell junction"/>
    <property type="evidence" value="ECO:0007669"/>
    <property type="project" value="TreeGrafter"/>
</dbReference>
<proteinExistence type="predicted"/>
<keyword evidence="2" id="KW-0472">Membrane</keyword>
<dbReference type="InterPro" id="IPR003599">
    <property type="entry name" value="Ig_sub"/>
</dbReference>
<evidence type="ECO:0000256" key="5">
    <source>
        <dbReference type="ARBA" id="ARBA00023319"/>
    </source>
</evidence>